<dbReference type="PANTHER" id="PTHR11232">
    <property type="entry name" value="PHOSPHOTYROSINE INTERACTION DOMAIN-CONTAINING FAMILY MEMBER"/>
    <property type="match status" value="1"/>
</dbReference>
<proteinExistence type="predicted"/>
<feature type="compositionally biased region" description="Basic and acidic residues" evidence="1">
    <location>
        <begin position="27"/>
        <end position="40"/>
    </location>
</feature>
<dbReference type="PROSITE" id="PS01179">
    <property type="entry name" value="PID"/>
    <property type="match status" value="1"/>
</dbReference>
<dbReference type="InterPro" id="IPR051133">
    <property type="entry name" value="Adapter_Engulfment-Domain"/>
</dbReference>
<dbReference type="InterPro" id="IPR011993">
    <property type="entry name" value="PH-like_dom_sf"/>
</dbReference>
<dbReference type="PANTHER" id="PTHR11232:SF57">
    <property type="entry name" value="RE46159P"/>
    <property type="match status" value="1"/>
</dbReference>
<feature type="region of interest" description="Disordered" evidence="1">
    <location>
        <begin position="20"/>
        <end position="84"/>
    </location>
</feature>
<dbReference type="SUPFAM" id="SSF50729">
    <property type="entry name" value="PH domain-like"/>
    <property type="match status" value="1"/>
</dbReference>
<feature type="domain" description="PID" evidence="2">
    <location>
        <begin position="158"/>
        <end position="287"/>
    </location>
</feature>
<dbReference type="CDD" id="cd13160">
    <property type="entry name" value="PTB_LDLRAP_insect-like"/>
    <property type="match status" value="1"/>
</dbReference>
<evidence type="ECO:0000256" key="1">
    <source>
        <dbReference type="SAM" id="MobiDB-lite"/>
    </source>
</evidence>
<dbReference type="Pfam" id="PF00640">
    <property type="entry name" value="PID"/>
    <property type="match status" value="1"/>
</dbReference>
<name>A0AAV2P2I4_9HYME</name>
<dbReference type="AlphaFoldDB" id="A0AAV2P2I4"/>
<dbReference type="EMBL" id="OZ034830">
    <property type="protein sequence ID" value="CAL1686892.1"/>
    <property type="molecule type" value="Genomic_DNA"/>
</dbReference>
<evidence type="ECO:0000313" key="4">
    <source>
        <dbReference type="Proteomes" id="UP001497644"/>
    </source>
</evidence>
<evidence type="ECO:0000259" key="2">
    <source>
        <dbReference type="PROSITE" id="PS01179"/>
    </source>
</evidence>
<sequence>MENEDFGFARRTDNVLRKIRTVSNEQTDDKNTIRNDEHRICSPSKTSEAGGGGSTTSAPPTRAGSEGRERASTAAGSVVPNTPDIPNVVEYHLKVKPRSATRHCRHDNIPRDQSLEEMKKEKSPVSFDEKKKDLVSKLSRLSIDNNVFEGSTDLPQVFQVKYLGSHDARGLWGIKHTRRPVDNMVSAAKALPTNTMLPLIKLVVSQEGVALLPLDKRKQDANSRMHPIETISYGVQDLIYTRVFSMIVVRETENFRRISPFECHGFVCESKYYARQLTYALATAFEIYSKTVKAQEKLAEVTGSNTARKRFAIDLRSPEEIEADLTMDSEA</sequence>
<evidence type="ECO:0000313" key="3">
    <source>
        <dbReference type="EMBL" id="CAL1686892.1"/>
    </source>
</evidence>
<dbReference type="Gene3D" id="2.30.29.30">
    <property type="entry name" value="Pleckstrin-homology domain (PH domain)/Phosphotyrosine-binding domain (PTB)"/>
    <property type="match status" value="1"/>
</dbReference>
<dbReference type="InterPro" id="IPR006020">
    <property type="entry name" value="PTB/PI_dom"/>
</dbReference>
<organism evidence="3 4">
    <name type="scientific">Lasius platythorax</name>
    <dbReference type="NCBI Taxonomy" id="488582"/>
    <lineage>
        <taxon>Eukaryota</taxon>
        <taxon>Metazoa</taxon>
        <taxon>Ecdysozoa</taxon>
        <taxon>Arthropoda</taxon>
        <taxon>Hexapoda</taxon>
        <taxon>Insecta</taxon>
        <taxon>Pterygota</taxon>
        <taxon>Neoptera</taxon>
        <taxon>Endopterygota</taxon>
        <taxon>Hymenoptera</taxon>
        <taxon>Apocrita</taxon>
        <taxon>Aculeata</taxon>
        <taxon>Formicoidea</taxon>
        <taxon>Formicidae</taxon>
        <taxon>Formicinae</taxon>
        <taxon>Lasius</taxon>
        <taxon>Lasius</taxon>
    </lineage>
</organism>
<gene>
    <name evidence="3" type="ORF">LPLAT_LOCUS12194</name>
</gene>
<protein>
    <recommendedName>
        <fullName evidence="2">PID domain-containing protein</fullName>
    </recommendedName>
</protein>
<reference evidence="3" key="1">
    <citation type="submission" date="2024-04" db="EMBL/GenBank/DDBJ databases">
        <authorList>
            <consortium name="Molecular Ecology Group"/>
        </authorList>
    </citation>
    <scope>NUCLEOTIDE SEQUENCE</scope>
</reference>
<keyword evidence="4" id="KW-1185">Reference proteome</keyword>
<accession>A0AAV2P2I4</accession>
<dbReference type="Proteomes" id="UP001497644">
    <property type="component" value="Chromosome 7"/>
</dbReference>